<dbReference type="PANTHER" id="PTHR24033:SF232">
    <property type="entry name" value="LAMININ SUBUNIT GAMMA-2-RELATED"/>
    <property type="match status" value="1"/>
</dbReference>
<dbReference type="InterPro" id="IPR001881">
    <property type="entry name" value="EGF-like_Ca-bd_dom"/>
</dbReference>
<dbReference type="SUPFAM" id="SSF57196">
    <property type="entry name" value="EGF/Laminin"/>
    <property type="match status" value="2"/>
</dbReference>
<evidence type="ECO:0000313" key="6">
    <source>
        <dbReference type="Proteomes" id="UP000315496"/>
    </source>
</evidence>
<evidence type="ECO:0000256" key="1">
    <source>
        <dbReference type="ARBA" id="ARBA00023157"/>
    </source>
</evidence>
<feature type="domain" description="EGF-like" evidence="4">
    <location>
        <begin position="800"/>
        <end position="834"/>
    </location>
</feature>
<comment type="caution">
    <text evidence="2">Lacks conserved residue(s) required for the propagation of feature annotation.</text>
</comment>
<dbReference type="Pfam" id="PF23106">
    <property type="entry name" value="EGF_Teneurin"/>
    <property type="match status" value="1"/>
</dbReference>
<proteinExistence type="predicted"/>
<dbReference type="Pfam" id="PF07974">
    <property type="entry name" value="EGF_2"/>
    <property type="match status" value="1"/>
</dbReference>
<comment type="caution">
    <text evidence="5">The sequence shown here is derived from an EMBL/GenBank/DDBJ whole genome shotgun (WGS) entry which is preliminary data.</text>
</comment>
<feature type="chain" id="PRO_5021192087" evidence="3">
    <location>
        <begin position="18"/>
        <end position="1180"/>
    </location>
</feature>
<dbReference type="VEuPathDB" id="GiardiaDB:GMRT_12473"/>
<feature type="signal peptide" evidence="3">
    <location>
        <begin position="1"/>
        <end position="17"/>
    </location>
</feature>
<accession>A0A4Z1T332</accession>
<dbReference type="InterPro" id="IPR051830">
    <property type="entry name" value="NOTCH_homolog"/>
</dbReference>
<evidence type="ECO:0000259" key="4">
    <source>
        <dbReference type="PROSITE" id="PS50026"/>
    </source>
</evidence>
<feature type="disulfide bond" evidence="2">
    <location>
        <begin position="824"/>
        <end position="833"/>
    </location>
</feature>
<dbReference type="AlphaFoldDB" id="A0A4Z1T332"/>
<dbReference type="PROSITE" id="PS00022">
    <property type="entry name" value="EGF_1"/>
    <property type="match status" value="5"/>
</dbReference>
<evidence type="ECO:0000256" key="2">
    <source>
        <dbReference type="PROSITE-ProRule" id="PRU00076"/>
    </source>
</evidence>
<dbReference type="InterPro" id="IPR013111">
    <property type="entry name" value="EGF_extracell"/>
</dbReference>
<feature type="disulfide bond" evidence="2">
    <location>
        <begin position="1067"/>
        <end position="1076"/>
    </location>
</feature>
<dbReference type="PROSITE" id="PS01186">
    <property type="entry name" value="EGF_2"/>
    <property type="match status" value="2"/>
</dbReference>
<sequence>MQCLTIISIALSIDVLCPPGHTPVLGGCLPGECIFDGLECGGRGSCVSWYKDTYRCECDPGTVGGTIDCVPESCWSVGRQSSCPGGICTQTTAQSFECICPEGEIITDRCSSLECVDMHGRSCNGVGSCLGVGHEPPCHCPRFYTGRHCEECDSAAVKLHGECVPRACVVGDIGEADICGGHGFCILAGESYQCICDREYTFFPGKGCVASQCLQDGLLCSSHGTCSNGRCDCVWGWSGSLCEISTPECEEGWVIEGGCYPTSCIYGGRVCNGLGVCIEGECSCFSSATLVSSSPGRCEPNRCLRDGKVCPNGSCTYFSTTIGYECVCNPGFSLIEETCVPEICASGTASICSGVGTCDPEVGCLCPFPRTGLQCEFCGSEGVILSGVCQARACITALLETGPLICGGLGECQQDGCQCQSSALVAAPYTCYTPDCLSDARSICSGHGVCTNAGCLCEKGYIGATCETRPCPSNQLYVSGLCYSEACVFHGTVCGGFGDCVNDVCVCANDALLIAGQCAPGSCLDSQNLICQNGQCISDGSSWSCRCNPGFRMHLGACISEECFIQGHGVCYDEHGYCTQSALMEWECACYTQYTGTNCSVCASDAVLLADRCLPSKCVTKFFDGTELECGGVGHCVPSSLTPGDYVCACDPMAIHLNNTCIHSSCLGLNSLVCNGNGECKGTECECYEGYAGRLCDYHGEESCPEGTIFIDQDCVPITCVYDGTVCAGHGMCVEASCLCDPGFTLSNSGCHPSNCVSMDGRVCPNGSCVKKYEKYYCECPPDYSPVGRACYPSVCVTHDGTVCHGHRGRCEYVPHLQDFRCHCLDGYAGRTCAICAPTALPNGTECIPEVCISFHGDAVTGLSPIICGGVGTCQQGFDGQSACICDPQAVPTRNRQCADPECVEDGIACNNHGYCSNHVCYCDSGHYGTLCDREVIRCPLGFQFVELLSGCLPMQCVLDRTECGGHGKCVGESVHAFCLCDSGYLLHHAQKCIPPSCIVHGEVCPNGRCTGSLSDGCVCQRGYAKVKGGCIATSCISNVNLDSDSDSTITICGGHGTCQDDGTCLCDALHVGPTCLECGNHGILLGDECVAQDCVDMGILGHRSVCTGYGSCLFQNASYACDCFGPTIQSALGHCIASACFTENNTVCSGNGDCVAGHCVCRPNVLGSVCEFDMRFGTK</sequence>
<dbReference type="InterPro" id="IPR000742">
    <property type="entry name" value="EGF"/>
</dbReference>
<keyword evidence="2" id="KW-0245">EGF-like domain</keyword>
<feature type="disulfide bond" evidence="2">
    <location>
        <begin position="366"/>
        <end position="375"/>
    </location>
</feature>
<evidence type="ECO:0000313" key="5">
    <source>
        <dbReference type="EMBL" id="TNJ27457.1"/>
    </source>
</evidence>
<feature type="disulfide bond" evidence="2">
    <location>
        <begin position="140"/>
        <end position="149"/>
    </location>
</feature>
<dbReference type="OrthoDB" id="283575at2759"/>
<organism evidence="5 6">
    <name type="scientific">Giardia muris</name>
    <dbReference type="NCBI Taxonomy" id="5742"/>
    <lineage>
        <taxon>Eukaryota</taxon>
        <taxon>Metamonada</taxon>
        <taxon>Diplomonadida</taxon>
        <taxon>Hexamitidae</taxon>
        <taxon>Giardiinae</taxon>
        <taxon>Giardia</taxon>
    </lineage>
</organism>
<dbReference type="GO" id="GO:0005509">
    <property type="term" value="F:calcium ion binding"/>
    <property type="evidence" value="ECO:0007669"/>
    <property type="project" value="InterPro"/>
</dbReference>
<evidence type="ECO:0000256" key="3">
    <source>
        <dbReference type="SAM" id="SignalP"/>
    </source>
</evidence>
<dbReference type="Proteomes" id="UP000315496">
    <property type="component" value="Chromosome 3"/>
</dbReference>
<keyword evidence="6" id="KW-1185">Reference proteome</keyword>
<protein>
    <submittedName>
        <fullName evidence="5">Neurogenic locus notch-like protein</fullName>
    </submittedName>
</protein>
<dbReference type="SMART" id="SM00181">
    <property type="entry name" value="EGF"/>
    <property type="match status" value="20"/>
</dbReference>
<gene>
    <name evidence="5" type="ORF">GMRT_12473</name>
</gene>
<feature type="domain" description="EGF-like" evidence="4">
    <location>
        <begin position="111"/>
        <end position="150"/>
    </location>
</feature>
<name>A0A4Z1T332_GIAMU</name>
<dbReference type="Gene3D" id="2.170.300.10">
    <property type="entry name" value="Tie2 ligand-binding domain superfamily"/>
    <property type="match status" value="4"/>
</dbReference>
<dbReference type="PANTHER" id="PTHR24033">
    <property type="entry name" value="EGF-LIKE DOMAIN-CONTAINING PROTEIN"/>
    <property type="match status" value="1"/>
</dbReference>
<feature type="domain" description="EGF-like" evidence="4">
    <location>
        <begin position="340"/>
        <end position="376"/>
    </location>
</feature>
<feature type="domain" description="EGF-like" evidence="4">
    <location>
        <begin position="1045"/>
        <end position="1077"/>
    </location>
</feature>
<reference evidence="5 6" key="1">
    <citation type="submission" date="2019-05" db="EMBL/GenBank/DDBJ databases">
        <title>The compact genome of Giardia muris reveals important steps in the evolution of intestinal protozoan parasites.</title>
        <authorList>
            <person name="Xu F."/>
            <person name="Jimenez-Gonzalez A."/>
            <person name="Einarsson E."/>
            <person name="Astvaldsson A."/>
            <person name="Peirasmaki D."/>
            <person name="Eckmann L."/>
            <person name="Andersson J.O."/>
            <person name="Svard S.G."/>
            <person name="Jerlstrom-Hultqvist J."/>
        </authorList>
    </citation>
    <scope>NUCLEOTIDE SEQUENCE [LARGE SCALE GENOMIC DNA]</scope>
    <source>
        <strain evidence="5 6">Roberts-Thomson</strain>
    </source>
</reference>
<dbReference type="EMBL" id="VDLU01000003">
    <property type="protein sequence ID" value="TNJ27457.1"/>
    <property type="molecule type" value="Genomic_DNA"/>
</dbReference>
<keyword evidence="3" id="KW-0732">Signal</keyword>
<dbReference type="SMART" id="SM00179">
    <property type="entry name" value="EGF_CA"/>
    <property type="match status" value="4"/>
</dbReference>
<keyword evidence="1 2" id="KW-1015">Disulfide bond</keyword>
<dbReference type="PROSITE" id="PS50026">
    <property type="entry name" value="EGF_3"/>
    <property type="match status" value="4"/>
</dbReference>